<protein>
    <recommendedName>
        <fullName evidence="2 5">Aminoglycoside N(3)-acetyltransferase</fullName>
        <ecNumber evidence="5">2.3.1.-</ecNumber>
    </recommendedName>
</protein>
<dbReference type="RefSeq" id="WP_205157045.1">
    <property type="nucleotide sequence ID" value="NZ_JAFEUM010000001.1"/>
</dbReference>
<sequence length="268" mass="29540">MLTLDELKQQILQAGLDNSTLCLHSSFRSFGPVVGGAQTVIDALVQSGCTLVCPAFFYQSQTYPSRVNYANNGVDYSKIGRMLSVNYTGCTSQIEPSMGAVASLLLKQPNASRTHHPANAFSVYGHLHQSLLANQSMLNAYSVYKNIYHSSQPAYVVLAGVNFTSCTPIHYAEEVSGRRLFRRWSVYNGQVVETEEGSCSNGFEQLRPQVNHLEKVIKLGQSETRIYPFKPFIDTLSESIKAHPQSTHCGDDECVRCNDMALGGRASE</sequence>
<comment type="catalytic activity">
    <reaction evidence="5">
        <text>a 2-deoxystreptamine antibiotic + acetyl-CoA = an N(3)-acetyl-2-deoxystreptamine antibiotic + CoA + H(+)</text>
        <dbReference type="Rhea" id="RHEA:12665"/>
        <dbReference type="ChEBI" id="CHEBI:15378"/>
        <dbReference type="ChEBI" id="CHEBI:57287"/>
        <dbReference type="ChEBI" id="CHEBI:57288"/>
        <dbReference type="ChEBI" id="CHEBI:57921"/>
        <dbReference type="ChEBI" id="CHEBI:77452"/>
        <dbReference type="EC" id="2.3.1.81"/>
    </reaction>
</comment>
<proteinExistence type="inferred from homology"/>
<comment type="similarity">
    <text evidence="1 5">Belongs to the antibiotic N-acetyltransferase family.</text>
</comment>
<dbReference type="InterPro" id="IPR028345">
    <property type="entry name" value="Antibiotic_NAT-like"/>
</dbReference>
<evidence type="ECO:0000256" key="4">
    <source>
        <dbReference type="ARBA" id="ARBA00023315"/>
    </source>
</evidence>
<dbReference type="PANTHER" id="PTHR11104:SF0">
    <property type="entry name" value="SPBETA PROPHAGE-DERIVED AMINOGLYCOSIDE N(3')-ACETYLTRANSFERASE-LIKE PROTEIN YOKD"/>
    <property type="match status" value="1"/>
</dbReference>
<dbReference type="PANTHER" id="PTHR11104">
    <property type="entry name" value="AMINOGLYCOSIDE N3-ACETYLTRANSFERASE"/>
    <property type="match status" value="1"/>
</dbReference>
<accession>A0ABS2HCX5</accession>
<keyword evidence="4 5" id="KW-0012">Acyltransferase</keyword>
<evidence type="ECO:0000256" key="1">
    <source>
        <dbReference type="ARBA" id="ARBA00006383"/>
    </source>
</evidence>
<dbReference type="Pfam" id="PF02522">
    <property type="entry name" value="Antibiotic_NAT"/>
    <property type="match status" value="1"/>
</dbReference>
<evidence type="ECO:0000313" key="7">
    <source>
        <dbReference type="Proteomes" id="UP000809621"/>
    </source>
</evidence>
<comment type="caution">
    <text evidence="6">The sequence shown here is derived from an EMBL/GenBank/DDBJ whole genome shotgun (WGS) entry which is preliminary data.</text>
</comment>
<name>A0ABS2HCX5_9VIBR</name>
<keyword evidence="3 5" id="KW-0808">Transferase</keyword>
<evidence type="ECO:0000256" key="2">
    <source>
        <dbReference type="ARBA" id="ARBA00012882"/>
    </source>
</evidence>
<dbReference type="EC" id="2.3.1.-" evidence="5"/>
<organism evidence="6 7">
    <name type="scientific">Vibrio ulleungensis</name>
    <dbReference type="NCBI Taxonomy" id="2807619"/>
    <lineage>
        <taxon>Bacteria</taxon>
        <taxon>Pseudomonadati</taxon>
        <taxon>Pseudomonadota</taxon>
        <taxon>Gammaproteobacteria</taxon>
        <taxon>Vibrionales</taxon>
        <taxon>Vibrionaceae</taxon>
        <taxon>Vibrio</taxon>
    </lineage>
</organism>
<evidence type="ECO:0000256" key="3">
    <source>
        <dbReference type="ARBA" id="ARBA00022679"/>
    </source>
</evidence>
<reference evidence="6 7" key="1">
    <citation type="submission" date="2021-02" db="EMBL/GenBank/DDBJ databases">
        <authorList>
            <person name="Park J.-S."/>
        </authorList>
    </citation>
    <scope>NUCLEOTIDE SEQUENCE [LARGE SCALE GENOMIC DNA]</scope>
    <source>
        <strain evidence="6 7">188UL20-2</strain>
    </source>
</reference>
<dbReference type="Proteomes" id="UP000809621">
    <property type="component" value="Unassembled WGS sequence"/>
</dbReference>
<keyword evidence="7" id="KW-1185">Reference proteome</keyword>
<dbReference type="SUPFAM" id="SSF110710">
    <property type="entry name" value="TTHA0583/YokD-like"/>
    <property type="match status" value="1"/>
</dbReference>
<dbReference type="InterPro" id="IPR003679">
    <property type="entry name" value="Amioglycoside_AcTrfase"/>
</dbReference>
<keyword evidence="5" id="KW-0046">Antibiotic resistance</keyword>
<gene>
    <name evidence="6" type="ORF">JQC93_03415</name>
</gene>
<dbReference type="EMBL" id="JAFEUM010000001">
    <property type="protein sequence ID" value="MBM7035445.1"/>
    <property type="molecule type" value="Genomic_DNA"/>
</dbReference>
<evidence type="ECO:0000313" key="6">
    <source>
        <dbReference type="EMBL" id="MBM7035445.1"/>
    </source>
</evidence>
<evidence type="ECO:0000256" key="5">
    <source>
        <dbReference type="RuleBase" id="RU365031"/>
    </source>
</evidence>